<name>A0AAN8Z3V9_9MAGN</name>
<accession>A0AAN8Z3V9</accession>
<dbReference type="EMBL" id="JBAMMX010000021">
    <property type="protein sequence ID" value="KAK6919713.1"/>
    <property type="molecule type" value="Genomic_DNA"/>
</dbReference>
<sequence length="336" mass="38589">MPRKNRDFCSSSKFVLSNTDRKAKITRRNQFYNKNSNIDFSEEEEEEEIPSLNADDDVSSYPESKSSAKPPIPSDQFSIEIPESSIQSNRPLYNQTSSSPYINIAPLPIFSGKNNQCPITHLSRFSKVCTANNVVSVQMMMKIFPVTLVEEALVWYDLNIDPYHSSLSWDEIKSSFLQAYQKIEYPNQFQAEIQRLKQEKDESVRSYFLRLQWVLNKWPEIGVSESLIRGVFWEKVKGIRNVKVRCGFCEGEEHEESECEIRKRMRELWRKIKEKKVVVCLPGNGDGVDKISDVGESMSGSGKEVKGESQCRCSKHQCGIKIERNNSLISKNSNAN</sequence>
<comment type="caution">
    <text evidence="3">The sequence shown here is derived from an EMBL/GenBank/DDBJ whole genome shotgun (WGS) entry which is preliminary data.</text>
</comment>
<evidence type="ECO:0000259" key="2">
    <source>
        <dbReference type="Pfam" id="PF03732"/>
    </source>
</evidence>
<organism evidence="3 4">
    <name type="scientific">Dillenia turbinata</name>
    <dbReference type="NCBI Taxonomy" id="194707"/>
    <lineage>
        <taxon>Eukaryota</taxon>
        <taxon>Viridiplantae</taxon>
        <taxon>Streptophyta</taxon>
        <taxon>Embryophyta</taxon>
        <taxon>Tracheophyta</taxon>
        <taxon>Spermatophyta</taxon>
        <taxon>Magnoliopsida</taxon>
        <taxon>eudicotyledons</taxon>
        <taxon>Gunneridae</taxon>
        <taxon>Pentapetalae</taxon>
        <taxon>Dilleniales</taxon>
        <taxon>Dilleniaceae</taxon>
        <taxon>Dillenia</taxon>
    </lineage>
</organism>
<evidence type="ECO:0000313" key="4">
    <source>
        <dbReference type="Proteomes" id="UP001370490"/>
    </source>
</evidence>
<gene>
    <name evidence="3" type="ORF">RJ641_015617</name>
</gene>
<dbReference type="AlphaFoldDB" id="A0AAN8Z3V9"/>
<feature type="domain" description="Retrotransposon gag" evidence="2">
    <location>
        <begin position="142"/>
        <end position="225"/>
    </location>
</feature>
<keyword evidence="4" id="KW-1185">Reference proteome</keyword>
<reference evidence="3 4" key="1">
    <citation type="submission" date="2023-12" db="EMBL/GenBank/DDBJ databases">
        <title>A high-quality genome assembly for Dillenia turbinata (Dilleniales).</title>
        <authorList>
            <person name="Chanderbali A."/>
        </authorList>
    </citation>
    <scope>NUCLEOTIDE SEQUENCE [LARGE SCALE GENOMIC DNA]</scope>
    <source>
        <strain evidence="3">LSX21</strain>
        <tissue evidence="3">Leaf</tissue>
    </source>
</reference>
<dbReference type="InterPro" id="IPR005162">
    <property type="entry name" value="Retrotrans_gag_dom"/>
</dbReference>
<feature type="region of interest" description="Disordered" evidence="1">
    <location>
        <begin position="34"/>
        <end position="76"/>
    </location>
</feature>
<proteinExistence type="predicted"/>
<dbReference type="PANTHER" id="PTHR33223:SF6">
    <property type="entry name" value="CCHC-TYPE DOMAIN-CONTAINING PROTEIN"/>
    <property type="match status" value="1"/>
</dbReference>
<dbReference type="Pfam" id="PF03732">
    <property type="entry name" value="Retrotrans_gag"/>
    <property type="match status" value="1"/>
</dbReference>
<evidence type="ECO:0000313" key="3">
    <source>
        <dbReference type="EMBL" id="KAK6919713.1"/>
    </source>
</evidence>
<evidence type="ECO:0000256" key="1">
    <source>
        <dbReference type="SAM" id="MobiDB-lite"/>
    </source>
</evidence>
<feature type="compositionally biased region" description="Acidic residues" evidence="1">
    <location>
        <begin position="40"/>
        <end position="58"/>
    </location>
</feature>
<dbReference type="Proteomes" id="UP001370490">
    <property type="component" value="Unassembled WGS sequence"/>
</dbReference>
<dbReference type="PANTHER" id="PTHR33223">
    <property type="entry name" value="CCHC-TYPE DOMAIN-CONTAINING PROTEIN"/>
    <property type="match status" value="1"/>
</dbReference>
<protein>
    <submittedName>
        <fullName evidence="3">Retrotransposon gag domain</fullName>
    </submittedName>
</protein>